<keyword evidence="3" id="KW-1185">Reference proteome</keyword>
<proteinExistence type="predicted"/>
<dbReference type="EMBL" id="JAWPEI010000007">
    <property type="protein sequence ID" value="KAK4721691.1"/>
    <property type="molecule type" value="Genomic_DNA"/>
</dbReference>
<evidence type="ECO:0000313" key="2">
    <source>
        <dbReference type="EMBL" id="KAK4721691.1"/>
    </source>
</evidence>
<name>A0AAV9L7I1_9SOLN</name>
<keyword evidence="1" id="KW-0812">Transmembrane</keyword>
<dbReference type="AlphaFoldDB" id="A0AAV9L7I1"/>
<evidence type="ECO:0000256" key="1">
    <source>
        <dbReference type="SAM" id="Phobius"/>
    </source>
</evidence>
<sequence>MELPIRGRLPLISSIICPGDFLSLLELYIFSSLRYVWRLEGYDEHQHKFACIRGVWIHMRPRVFIMFFLGIIIFFGACDPVEVLHSLTTCIRGQDFFRGCNMLLRIWEREHFYCRDPQMDYCIDAQTHVT</sequence>
<accession>A0AAV9L7I1</accession>
<protein>
    <submittedName>
        <fullName evidence="2">Uncharacterized protein</fullName>
    </submittedName>
</protein>
<keyword evidence="1" id="KW-0472">Membrane</keyword>
<keyword evidence="1" id="KW-1133">Transmembrane helix</keyword>
<organism evidence="2 3">
    <name type="scientific">Solanum pinnatisectum</name>
    <name type="common">tansyleaf nightshade</name>
    <dbReference type="NCBI Taxonomy" id="50273"/>
    <lineage>
        <taxon>Eukaryota</taxon>
        <taxon>Viridiplantae</taxon>
        <taxon>Streptophyta</taxon>
        <taxon>Embryophyta</taxon>
        <taxon>Tracheophyta</taxon>
        <taxon>Spermatophyta</taxon>
        <taxon>Magnoliopsida</taxon>
        <taxon>eudicotyledons</taxon>
        <taxon>Gunneridae</taxon>
        <taxon>Pentapetalae</taxon>
        <taxon>asterids</taxon>
        <taxon>lamiids</taxon>
        <taxon>Solanales</taxon>
        <taxon>Solanaceae</taxon>
        <taxon>Solanoideae</taxon>
        <taxon>Solaneae</taxon>
        <taxon>Solanum</taxon>
    </lineage>
</organism>
<gene>
    <name evidence="2" type="ORF">R3W88_011924</name>
</gene>
<comment type="caution">
    <text evidence="2">The sequence shown here is derived from an EMBL/GenBank/DDBJ whole genome shotgun (WGS) entry which is preliminary data.</text>
</comment>
<dbReference type="Proteomes" id="UP001311915">
    <property type="component" value="Unassembled WGS sequence"/>
</dbReference>
<feature type="transmembrane region" description="Helical" evidence="1">
    <location>
        <begin position="63"/>
        <end position="84"/>
    </location>
</feature>
<reference evidence="2 3" key="1">
    <citation type="submission" date="2023-10" db="EMBL/GenBank/DDBJ databases">
        <title>Genome-Wide Identification Analysis in wild type Solanum Pinnatisectum Reveals Some Genes Defensing Phytophthora Infestans.</title>
        <authorList>
            <person name="Sun C."/>
        </authorList>
    </citation>
    <scope>NUCLEOTIDE SEQUENCE [LARGE SCALE GENOMIC DNA]</scope>
    <source>
        <strain evidence="2">LQN</strain>
        <tissue evidence="2">Leaf</tissue>
    </source>
</reference>
<evidence type="ECO:0000313" key="3">
    <source>
        <dbReference type="Proteomes" id="UP001311915"/>
    </source>
</evidence>